<dbReference type="Gene3D" id="3.40.50.2300">
    <property type="match status" value="2"/>
</dbReference>
<feature type="domain" description="HTH lacI-type" evidence="5">
    <location>
        <begin position="1"/>
        <end position="53"/>
    </location>
</feature>
<keyword evidence="4" id="KW-0804">Transcription</keyword>
<evidence type="ECO:0000256" key="3">
    <source>
        <dbReference type="ARBA" id="ARBA00023125"/>
    </source>
</evidence>
<keyword evidence="1" id="KW-0678">Repressor</keyword>
<dbReference type="GO" id="GO:0000976">
    <property type="term" value="F:transcription cis-regulatory region binding"/>
    <property type="evidence" value="ECO:0007669"/>
    <property type="project" value="TreeGrafter"/>
</dbReference>
<dbReference type="CDD" id="cd06267">
    <property type="entry name" value="PBP1_LacI_sugar_binding-like"/>
    <property type="match status" value="1"/>
</dbReference>
<gene>
    <name evidence="6" type="ORF">N1028_03990</name>
</gene>
<dbReference type="AlphaFoldDB" id="A0AA41XG38"/>
<evidence type="ECO:0000256" key="1">
    <source>
        <dbReference type="ARBA" id="ARBA00022491"/>
    </source>
</evidence>
<dbReference type="PROSITE" id="PS00356">
    <property type="entry name" value="HTH_LACI_1"/>
    <property type="match status" value="1"/>
</dbReference>
<accession>A0AA41XG38</accession>
<comment type="caution">
    <text evidence="6">The sequence shown here is derived from an EMBL/GenBank/DDBJ whole genome shotgun (WGS) entry which is preliminary data.</text>
</comment>
<dbReference type="PROSITE" id="PS50932">
    <property type="entry name" value="HTH_LACI_2"/>
    <property type="match status" value="1"/>
</dbReference>
<keyword evidence="3" id="KW-0238">DNA-binding</keyword>
<dbReference type="InterPro" id="IPR046335">
    <property type="entry name" value="LacI/GalR-like_sensor"/>
</dbReference>
<protein>
    <submittedName>
        <fullName evidence="6">LacI family transcriptional regulator</fullName>
    </submittedName>
</protein>
<dbReference type="InterPro" id="IPR000843">
    <property type="entry name" value="HTH_LacI"/>
</dbReference>
<sequence>MDDVARRAGVSGATVSHVLNETRRVSDSTRKKVEAAIRETGYRHNTLARALAAGRTHTIGMCVPILTNPYIANLVNAMETAASEAGYTLMIGDSRDDAEIEVRTVNTFLERRVDGIIVAPGVDSQRLTMPLLEASGIPLVLIDRHVREVDADQVFAEGIDSTKRLTSHMLEHGHREIAVLAGTPGIRSTDERLEGFRAAFAARGLEVDPELVVVGNSNAESSERALLELLGRRRPEAVVALNNAMTIGAMRAFRGLGLRVPQDIALASFDDFEWADLFEPRITALAQDVAGMGRQALELLVARIADPERPTRLVSLAPALHVRDSCGVDRHSAADSIGSDA</sequence>
<evidence type="ECO:0000313" key="7">
    <source>
        <dbReference type="Proteomes" id="UP001165587"/>
    </source>
</evidence>
<evidence type="ECO:0000256" key="4">
    <source>
        <dbReference type="ARBA" id="ARBA00023163"/>
    </source>
</evidence>
<name>A0AA41XG38_9MICO</name>
<dbReference type="Pfam" id="PF13377">
    <property type="entry name" value="Peripla_BP_3"/>
    <property type="match status" value="1"/>
</dbReference>
<evidence type="ECO:0000259" key="5">
    <source>
        <dbReference type="PROSITE" id="PS50932"/>
    </source>
</evidence>
<dbReference type="CDD" id="cd01392">
    <property type="entry name" value="HTH_LacI"/>
    <property type="match status" value="1"/>
</dbReference>
<dbReference type="SUPFAM" id="SSF47413">
    <property type="entry name" value="lambda repressor-like DNA-binding domains"/>
    <property type="match status" value="1"/>
</dbReference>
<dbReference type="PANTHER" id="PTHR30146">
    <property type="entry name" value="LACI-RELATED TRANSCRIPTIONAL REPRESSOR"/>
    <property type="match status" value="1"/>
</dbReference>
<dbReference type="InterPro" id="IPR010982">
    <property type="entry name" value="Lambda_DNA-bd_dom_sf"/>
</dbReference>
<evidence type="ECO:0000313" key="6">
    <source>
        <dbReference type="EMBL" id="MCS5725050.1"/>
    </source>
</evidence>
<evidence type="ECO:0000256" key="2">
    <source>
        <dbReference type="ARBA" id="ARBA00023015"/>
    </source>
</evidence>
<dbReference type="GO" id="GO:0003700">
    <property type="term" value="F:DNA-binding transcription factor activity"/>
    <property type="evidence" value="ECO:0007669"/>
    <property type="project" value="TreeGrafter"/>
</dbReference>
<dbReference type="RefSeq" id="WP_259525526.1">
    <property type="nucleotide sequence ID" value="NZ_JANLCK010000002.1"/>
</dbReference>
<dbReference type="SMART" id="SM00354">
    <property type="entry name" value="HTH_LACI"/>
    <property type="match status" value="1"/>
</dbReference>
<dbReference type="PANTHER" id="PTHR30146:SF148">
    <property type="entry name" value="HTH-TYPE TRANSCRIPTIONAL REPRESSOR PURR-RELATED"/>
    <property type="match status" value="1"/>
</dbReference>
<dbReference type="Gene3D" id="1.10.260.40">
    <property type="entry name" value="lambda repressor-like DNA-binding domains"/>
    <property type="match status" value="1"/>
</dbReference>
<keyword evidence="7" id="KW-1185">Reference proteome</keyword>
<organism evidence="6 7">
    <name type="scientific">Herbiconiux oxytropis</name>
    <dbReference type="NCBI Taxonomy" id="2970915"/>
    <lineage>
        <taxon>Bacteria</taxon>
        <taxon>Bacillati</taxon>
        <taxon>Actinomycetota</taxon>
        <taxon>Actinomycetes</taxon>
        <taxon>Micrococcales</taxon>
        <taxon>Microbacteriaceae</taxon>
        <taxon>Herbiconiux</taxon>
    </lineage>
</organism>
<dbReference type="InterPro" id="IPR028082">
    <property type="entry name" value="Peripla_BP_I"/>
</dbReference>
<dbReference type="EMBL" id="JANLCK010000002">
    <property type="protein sequence ID" value="MCS5725050.1"/>
    <property type="molecule type" value="Genomic_DNA"/>
</dbReference>
<reference evidence="6" key="1">
    <citation type="submission" date="2022-08" db="EMBL/GenBank/DDBJ databases">
        <authorList>
            <person name="Deng Y."/>
            <person name="Han X.-F."/>
            <person name="Zhang Y.-Q."/>
        </authorList>
    </citation>
    <scope>NUCLEOTIDE SEQUENCE</scope>
    <source>
        <strain evidence="6">CPCC 203407</strain>
    </source>
</reference>
<keyword evidence="2" id="KW-0805">Transcription regulation</keyword>
<dbReference type="SUPFAM" id="SSF53822">
    <property type="entry name" value="Periplasmic binding protein-like I"/>
    <property type="match status" value="1"/>
</dbReference>
<proteinExistence type="predicted"/>
<dbReference type="Pfam" id="PF00356">
    <property type="entry name" value="LacI"/>
    <property type="match status" value="1"/>
</dbReference>
<dbReference type="Proteomes" id="UP001165587">
    <property type="component" value="Unassembled WGS sequence"/>
</dbReference>